<keyword evidence="1" id="KW-0805">Transcription regulation</keyword>
<evidence type="ECO:0000259" key="5">
    <source>
        <dbReference type="PROSITE" id="PS01124"/>
    </source>
</evidence>
<dbReference type="RefSeq" id="WP_204951978.1">
    <property type="nucleotide sequence ID" value="NZ_BSFF01000009.1"/>
</dbReference>
<dbReference type="Gene3D" id="1.10.10.60">
    <property type="entry name" value="Homeodomain-like"/>
    <property type="match status" value="1"/>
</dbReference>
<proteinExistence type="predicted"/>
<evidence type="ECO:0000256" key="4">
    <source>
        <dbReference type="SAM" id="MobiDB-lite"/>
    </source>
</evidence>
<dbReference type="PANTHER" id="PTHR46796">
    <property type="entry name" value="HTH-TYPE TRANSCRIPTIONAL ACTIVATOR RHAS-RELATED"/>
    <property type="match status" value="1"/>
</dbReference>
<feature type="domain" description="HTH araC/xylS-type" evidence="5">
    <location>
        <begin position="101"/>
        <end position="199"/>
    </location>
</feature>
<dbReference type="SMART" id="SM00342">
    <property type="entry name" value="HTH_ARAC"/>
    <property type="match status" value="1"/>
</dbReference>
<evidence type="ECO:0000313" key="7">
    <source>
        <dbReference type="EMBL" id="MBM7853533.1"/>
    </source>
</evidence>
<keyword evidence="8" id="KW-1185">Reference proteome</keyword>
<evidence type="ECO:0000313" key="8">
    <source>
        <dbReference type="Proteomes" id="UP000758856"/>
    </source>
</evidence>
<dbReference type="EMBL" id="JAFBCY010000005">
    <property type="protein sequence ID" value="MBM7853533.1"/>
    <property type="molecule type" value="Genomic_DNA"/>
</dbReference>
<name>A0A9W6MTH5_9HYPH</name>
<organism evidence="6 9">
    <name type="scientific">Methylopila capsulata</name>
    <dbReference type="NCBI Taxonomy" id="61654"/>
    <lineage>
        <taxon>Bacteria</taxon>
        <taxon>Pseudomonadati</taxon>
        <taxon>Pseudomonadota</taxon>
        <taxon>Alphaproteobacteria</taxon>
        <taxon>Hyphomicrobiales</taxon>
        <taxon>Methylopilaceae</taxon>
        <taxon>Methylopila</taxon>
    </lineage>
</organism>
<dbReference type="Pfam" id="PF12833">
    <property type="entry name" value="HTH_18"/>
    <property type="match status" value="1"/>
</dbReference>
<feature type="region of interest" description="Disordered" evidence="4">
    <location>
        <begin position="194"/>
        <end position="221"/>
    </location>
</feature>
<keyword evidence="2" id="KW-0238">DNA-binding</keyword>
<evidence type="ECO:0000256" key="1">
    <source>
        <dbReference type="ARBA" id="ARBA00023015"/>
    </source>
</evidence>
<comment type="caution">
    <text evidence="6">The sequence shown here is derived from an EMBL/GenBank/DDBJ whole genome shotgun (WGS) entry which is preliminary data.</text>
</comment>
<dbReference type="AlphaFoldDB" id="A0A9W6MTH5"/>
<evidence type="ECO:0000313" key="9">
    <source>
        <dbReference type="Proteomes" id="UP001143400"/>
    </source>
</evidence>
<protein>
    <submittedName>
        <fullName evidence="7">AraC-like DNA-binding protein</fullName>
    </submittedName>
</protein>
<reference evidence="7 8" key="2">
    <citation type="submission" date="2021-01" db="EMBL/GenBank/DDBJ databases">
        <title>Genomic Encyclopedia of Type Strains, Phase IV (KMG-IV): sequencing the most valuable type-strain genomes for metagenomic binning, comparative biology and taxonomic classification.</title>
        <authorList>
            <person name="Goeker M."/>
        </authorList>
    </citation>
    <scope>NUCLEOTIDE SEQUENCE [LARGE SCALE GENOMIC DNA]</scope>
    <source>
        <strain evidence="7 8">DSM 6130</strain>
    </source>
</reference>
<dbReference type="Proteomes" id="UP001143400">
    <property type="component" value="Unassembled WGS sequence"/>
</dbReference>
<dbReference type="GO" id="GO:0043565">
    <property type="term" value="F:sequence-specific DNA binding"/>
    <property type="evidence" value="ECO:0007669"/>
    <property type="project" value="InterPro"/>
</dbReference>
<keyword evidence="3" id="KW-0804">Transcription</keyword>
<reference evidence="6" key="1">
    <citation type="journal article" date="2014" name="Int. J. Syst. Evol. Microbiol.">
        <title>Complete genome sequence of Corynebacterium casei LMG S-19264T (=DSM 44701T), isolated from a smear-ripened cheese.</title>
        <authorList>
            <consortium name="US DOE Joint Genome Institute (JGI-PGF)"/>
            <person name="Walter F."/>
            <person name="Albersmeier A."/>
            <person name="Kalinowski J."/>
            <person name="Ruckert C."/>
        </authorList>
    </citation>
    <scope>NUCLEOTIDE SEQUENCE</scope>
    <source>
        <strain evidence="6">VKM B-1606</strain>
    </source>
</reference>
<dbReference type="InterPro" id="IPR009057">
    <property type="entry name" value="Homeodomain-like_sf"/>
</dbReference>
<dbReference type="Proteomes" id="UP000758856">
    <property type="component" value="Unassembled WGS sequence"/>
</dbReference>
<dbReference type="PROSITE" id="PS01124">
    <property type="entry name" value="HTH_ARAC_FAMILY_2"/>
    <property type="match status" value="1"/>
</dbReference>
<gene>
    <name evidence="6" type="ORF">GCM10008170_32720</name>
    <name evidence="7" type="ORF">JOD31_003794</name>
</gene>
<evidence type="ECO:0000313" key="6">
    <source>
        <dbReference type="EMBL" id="GLK57252.1"/>
    </source>
</evidence>
<dbReference type="InterPro" id="IPR050204">
    <property type="entry name" value="AraC_XylS_family_regulators"/>
</dbReference>
<accession>A0A9W6MTH5</accession>
<evidence type="ECO:0000256" key="3">
    <source>
        <dbReference type="ARBA" id="ARBA00023163"/>
    </source>
</evidence>
<reference evidence="6" key="3">
    <citation type="submission" date="2023-01" db="EMBL/GenBank/DDBJ databases">
        <authorList>
            <person name="Sun Q."/>
            <person name="Evtushenko L."/>
        </authorList>
    </citation>
    <scope>NUCLEOTIDE SEQUENCE</scope>
    <source>
        <strain evidence="6">VKM B-1606</strain>
    </source>
</reference>
<dbReference type="GO" id="GO:0003700">
    <property type="term" value="F:DNA-binding transcription factor activity"/>
    <property type="evidence" value="ECO:0007669"/>
    <property type="project" value="InterPro"/>
</dbReference>
<dbReference type="InterPro" id="IPR018060">
    <property type="entry name" value="HTH_AraC"/>
</dbReference>
<sequence>MSRILWDGAYRARSVSVSPHAAERMFQKRLSDLPVAPTTGALEDRPQIRRLFAALCDDASETESADPLFLGSVALAILRAAGVSTASKRRKPASLTRLQAHKMRELVASRLTESLTLREMADALGLSESYFVRAFRGAFGVTPHRYVLRERLARAQALIPGGELSLAEVARLSGFPDAGAMGRTFRRLIGRSPTGAVKTRRPPIAAPASGAGLAVQEADHR</sequence>
<evidence type="ECO:0000256" key="2">
    <source>
        <dbReference type="ARBA" id="ARBA00023125"/>
    </source>
</evidence>
<dbReference type="SUPFAM" id="SSF46689">
    <property type="entry name" value="Homeodomain-like"/>
    <property type="match status" value="2"/>
</dbReference>
<dbReference type="EMBL" id="BSFF01000009">
    <property type="protein sequence ID" value="GLK57252.1"/>
    <property type="molecule type" value="Genomic_DNA"/>
</dbReference>